<dbReference type="GO" id="GO:0016757">
    <property type="term" value="F:glycosyltransferase activity"/>
    <property type="evidence" value="ECO:0007669"/>
    <property type="project" value="UniProtKB-KW"/>
</dbReference>
<reference evidence="13 14" key="1">
    <citation type="submission" date="2017-02" db="EMBL/GenBank/DDBJ databases">
        <title>Complete genome sequences of Mycobacterium kansasii strains isolated from rhesus macaques.</title>
        <authorList>
            <person name="Panda A."/>
            <person name="Nagaraj S."/>
            <person name="Zhao X."/>
            <person name="Tettelin H."/>
            <person name="Detolla L.J."/>
        </authorList>
    </citation>
    <scope>NUCLEOTIDE SEQUENCE [LARGE SCALE GENOMIC DNA]</scope>
    <source>
        <strain evidence="13 14">11-3469</strain>
    </source>
</reference>
<feature type="domain" description="Glycosyltransferase 2-like" evidence="12">
    <location>
        <begin position="51"/>
        <end position="157"/>
    </location>
</feature>
<comment type="similarity">
    <text evidence="3">Belongs to the glycosyltransferase 2 family.</text>
</comment>
<comment type="cofactor">
    <cofactor evidence="2">
        <name>Mg(2+)</name>
        <dbReference type="ChEBI" id="CHEBI:18420"/>
    </cofactor>
</comment>
<dbReference type="SUPFAM" id="SSF53448">
    <property type="entry name" value="Nucleotide-diphospho-sugar transferases"/>
    <property type="match status" value="1"/>
</dbReference>
<comment type="catalytic activity">
    <reaction evidence="9">
        <text>(2R)-3-phosphoglycerate + UDP-alpha-D-glucose = (2R)-2-O-(alpha-D-glucopyranosyl)-3-phospho-glycerate + UDP + H(+)</text>
        <dbReference type="Rhea" id="RHEA:31319"/>
        <dbReference type="ChEBI" id="CHEBI:15378"/>
        <dbReference type="ChEBI" id="CHEBI:58223"/>
        <dbReference type="ChEBI" id="CHEBI:58272"/>
        <dbReference type="ChEBI" id="CHEBI:58885"/>
        <dbReference type="ChEBI" id="CHEBI:62600"/>
        <dbReference type="EC" id="2.4.1.266"/>
    </reaction>
    <physiologicalReaction direction="left-to-right" evidence="9">
        <dbReference type="Rhea" id="RHEA:31320"/>
    </physiologicalReaction>
</comment>
<name>A0A1V3XMQ7_MYCKA</name>
<proteinExistence type="inferred from homology"/>
<evidence type="ECO:0000256" key="4">
    <source>
        <dbReference type="ARBA" id="ARBA00022676"/>
    </source>
</evidence>
<dbReference type="Pfam" id="PF00535">
    <property type="entry name" value="Glycos_transf_2"/>
    <property type="match status" value="1"/>
</dbReference>
<dbReference type="NCBIfam" id="NF010496">
    <property type="entry name" value="PRK13915.1"/>
    <property type="match status" value="1"/>
</dbReference>
<evidence type="ECO:0000313" key="14">
    <source>
        <dbReference type="Proteomes" id="UP000188532"/>
    </source>
</evidence>
<dbReference type="Gene3D" id="3.90.550.10">
    <property type="entry name" value="Spore Coat Polysaccharide Biosynthesis Protein SpsA, Chain A"/>
    <property type="match status" value="1"/>
</dbReference>
<keyword evidence="5" id="KW-0808">Transferase</keyword>
<comment type="catalytic activity">
    <reaction evidence="10">
        <text>an NDP-alpha-D-glucose + (2R)-3-phosphoglycerate = (2R)-2-O-(alpha-D-glucopyranosyl)-3-phospho-glycerate + a ribonucleoside 5'-diphosphate + H(+)</text>
        <dbReference type="Rhea" id="RHEA:47244"/>
        <dbReference type="ChEBI" id="CHEBI:15378"/>
        <dbReference type="ChEBI" id="CHEBI:57930"/>
        <dbReference type="ChEBI" id="CHEBI:58272"/>
        <dbReference type="ChEBI" id="CHEBI:62600"/>
        <dbReference type="ChEBI" id="CHEBI:76533"/>
        <dbReference type="EC" id="2.4.1.266"/>
    </reaction>
    <physiologicalReaction direction="left-to-right" evidence="10">
        <dbReference type="Rhea" id="RHEA:47245"/>
    </physiologicalReaction>
</comment>
<evidence type="ECO:0000256" key="8">
    <source>
        <dbReference type="ARBA" id="ARBA00040894"/>
    </source>
</evidence>
<evidence type="ECO:0000256" key="10">
    <source>
        <dbReference type="ARBA" id="ARBA00048997"/>
    </source>
</evidence>
<evidence type="ECO:0000256" key="2">
    <source>
        <dbReference type="ARBA" id="ARBA00001946"/>
    </source>
</evidence>
<feature type="region of interest" description="Disordered" evidence="11">
    <location>
        <begin position="326"/>
        <end position="358"/>
    </location>
</feature>
<dbReference type="InterPro" id="IPR050256">
    <property type="entry name" value="Glycosyltransferase_2"/>
</dbReference>
<evidence type="ECO:0000256" key="5">
    <source>
        <dbReference type="ARBA" id="ARBA00022679"/>
    </source>
</evidence>
<dbReference type="EMBL" id="MVBN01000002">
    <property type="protein sequence ID" value="OOK80469.1"/>
    <property type="molecule type" value="Genomic_DNA"/>
</dbReference>
<comment type="cofactor">
    <cofactor evidence="1">
        <name>Mn(2+)</name>
        <dbReference type="ChEBI" id="CHEBI:29035"/>
    </cofactor>
</comment>
<dbReference type="InterPro" id="IPR001173">
    <property type="entry name" value="Glyco_trans_2-like"/>
</dbReference>
<evidence type="ECO:0000256" key="7">
    <source>
        <dbReference type="ARBA" id="ARBA00039022"/>
    </source>
</evidence>
<dbReference type="PANTHER" id="PTHR48090:SF10">
    <property type="entry name" value="GLUCOSYL-3-PHOSPHOGLYCERATE SYNTHASE"/>
    <property type="match status" value="1"/>
</dbReference>
<feature type="compositionally biased region" description="Basic residues" evidence="11">
    <location>
        <begin position="388"/>
        <end position="399"/>
    </location>
</feature>
<dbReference type="AlphaFoldDB" id="A0A1V3XMQ7"/>
<organism evidence="13 14">
    <name type="scientific">Mycobacterium kansasii</name>
    <dbReference type="NCBI Taxonomy" id="1768"/>
    <lineage>
        <taxon>Bacteria</taxon>
        <taxon>Bacillati</taxon>
        <taxon>Actinomycetota</taxon>
        <taxon>Actinomycetes</taxon>
        <taxon>Mycobacteriales</taxon>
        <taxon>Mycobacteriaceae</taxon>
        <taxon>Mycobacterium</taxon>
    </lineage>
</organism>
<dbReference type="EC" id="2.4.1.266" evidence="7"/>
<dbReference type="Proteomes" id="UP000188532">
    <property type="component" value="Unassembled WGS sequence"/>
</dbReference>
<evidence type="ECO:0000256" key="3">
    <source>
        <dbReference type="ARBA" id="ARBA00006739"/>
    </source>
</evidence>
<dbReference type="STRING" id="1768.B1T50_07155"/>
<evidence type="ECO:0000256" key="9">
    <source>
        <dbReference type="ARBA" id="ARBA00048689"/>
    </source>
</evidence>
<keyword evidence="6" id="KW-0460">Magnesium</keyword>
<sequence>MTASELVAGDLTQDAVRAAKPGDIWLSDRSWNRPRWTIGELVAAKAGRTISVVLPALNEEETIESVIESISPLVHGSSGLVDELIVLDSGSTDDTEIRAIAAGARVVSREQALPEVPTRPGKGEALWRSLAATSGDIVVFVDSDLVNPHPMFVPWLVGPLLTREGIHLVKSFYRRPLTVSDAGGAAGSTGGGRVTELVARPLLAALRPELGCVLQPLGGEYAASRELLTSLPFAPGYGVEIGLLVDTFDRLGLDAIAQVNLGVRAHRNRPLAELGVMSRQVIATLLSRCGIPDSGVGLTQFFAVGDGYTEHTWPVSLADRPPMNVVRPADRRDVGPLGQDRRRGIGIAVPGGAGPGGRRVVRCGKPAVRARRAVAAAAAGDDGDGAARVRHHRGRRRCGQVHSGAARLQDQRGRLGAGSARP</sequence>
<evidence type="ECO:0000259" key="12">
    <source>
        <dbReference type="Pfam" id="PF00535"/>
    </source>
</evidence>
<protein>
    <recommendedName>
        <fullName evidence="8">Glucosyl-3-phosphoglycerate synthase</fullName>
        <ecNumber evidence="7">2.4.1.266</ecNumber>
    </recommendedName>
</protein>
<keyword evidence="4" id="KW-0328">Glycosyltransferase</keyword>
<dbReference type="PANTHER" id="PTHR48090">
    <property type="entry name" value="UNDECAPRENYL-PHOSPHATE 4-DEOXY-4-FORMAMIDO-L-ARABINOSE TRANSFERASE-RELATED"/>
    <property type="match status" value="1"/>
</dbReference>
<accession>A0A1V3XMQ7</accession>
<gene>
    <name evidence="13" type="ORF">BZL29_2296</name>
</gene>
<dbReference type="InterPro" id="IPR029044">
    <property type="entry name" value="Nucleotide-diphossugar_trans"/>
</dbReference>
<feature type="compositionally biased region" description="Basic and acidic residues" evidence="11">
    <location>
        <begin position="328"/>
        <end position="343"/>
    </location>
</feature>
<evidence type="ECO:0000313" key="13">
    <source>
        <dbReference type="EMBL" id="OOK80469.1"/>
    </source>
</evidence>
<feature type="region of interest" description="Disordered" evidence="11">
    <location>
        <begin position="383"/>
        <end position="422"/>
    </location>
</feature>
<evidence type="ECO:0000256" key="1">
    <source>
        <dbReference type="ARBA" id="ARBA00001936"/>
    </source>
</evidence>
<evidence type="ECO:0000256" key="6">
    <source>
        <dbReference type="ARBA" id="ARBA00022842"/>
    </source>
</evidence>
<evidence type="ECO:0000256" key="11">
    <source>
        <dbReference type="SAM" id="MobiDB-lite"/>
    </source>
</evidence>
<comment type="caution">
    <text evidence="13">The sequence shown here is derived from an EMBL/GenBank/DDBJ whole genome shotgun (WGS) entry which is preliminary data.</text>
</comment>